<protein>
    <submittedName>
        <fullName evidence="2">Deaminase</fullName>
    </submittedName>
</protein>
<evidence type="ECO:0000313" key="3">
    <source>
        <dbReference type="Proteomes" id="UP000241085"/>
    </source>
</evidence>
<dbReference type="EMBL" id="PZPL01000001">
    <property type="protein sequence ID" value="PTL71459.1"/>
    <property type="molecule type" value="Genomic_DNA"/>
</dbReference>
<dbReference type="SUPFAM" id="SSF53597">
    <property type="entry name" value="Dihydrofolate reductase-like"/>
    <property type="match status" value="1"/>
</dbReference>
<dbReference type="InterPro" id="IPR024072">
    <property type="entry name" value="DHFR-like_dom_sf"/>
</dbReference>
<dbReference type="GO" id="GO:0009231">
    <property type="term" value="P:riboflavin biosynthetic process"/>
    <property type="evidence" value="ECO:0007669"/>
    <property type="project" value="InterPro"/>
</dbReference>
<name>A0A2T4UPL2_9MICO</name>
<dbReference type="Pfam" id="PF01872">
    <property type="entry name" value="RibD_C"/>
    <property type="match status" value="1"/>
</dbReference>
<reference evidence="2 3" key="1">
    <citation type="submission" date="2018-03" db="EMBL/GenBank/DDBJ databases">
        <title>Bacteriophage NCPPB3778 and a type I-E CRISPR drive the evolution of the US Biological Select Agent, Rathayibacter toxicus.</title>
        <authorList>
            <person name="Davis E.W.II."/>
            <person name="Tabima J.F."/>
            <person name="Weisberg A.J."/>
            <person name="Dantas Lopes L."/>
            <person name="Wiseman M.S."/>
            <person name="Wiseman M.S."/>
            <person name="Pupko T."/>
            <person name="Belcher M.S."/>
            <person name="Sechler A.J."/>
            <person name="Tancos M.A."/>
            <person name="Schroeder B.K."/>
            <person name="Murray T.D."/>
            <person name="Luster D.G."/>
            <person name="Schneider W.L."/>
            <person name="Rogers E."/>
            <person name="Andreote F.D."/>
            <person name="Grunwald N.J."/>
            <person name="Putnam M.L."/>
            <person name="Chang J.H."/>
        </authorList>
    </citation>
    <scope>NUCLEOTIDE SEQUENCE [LARGE SCALE GENOMIC DNA]</scope>
    <source>
        <strain evidence="2 3">DSM 15933</strain>
    </source>
</reference>
<dbReference type="AlphaFoldDB" id="A0A2T4UPL2"/>
<evidence type="ECO:0000259" key="1">
    <source>
        <dbReference type="Pfam" id="PF01872"/>
    </source>
</evidence>
<dbReference type="InterPro" id="IPR002734">
    <property type="entry name" value="RibDG_C"/>
</dbReference>
<dbReference type="RefSeq" id="WP_107573336.1">
    <property type="nucleotide sequence ID" value="NZ_PZPL01000001.1"/>
</dbReference>
<sequence>MGTVRIDLFTSLDGVAQSPGGPDEYPQGGFAFGGWQAPLLDEVAGGWVQSGMEGMDALLLGRRTSEIFADYWPRHDDSGIGRLLNSIPKYVASRRDVPLPWERSTLLGPDLAAAVRELRTRHERIHVIGSLDLVQTLLAERLADELTLWIHPIVLGAGKRVFEGGAAPAMLELLEPAATSPRGVVQLRYRILGSEPPVGDMTV</sequence>
<dbReference type="Gene3D" id="3.40.430.10">
    <property type="entry name" value="Dihydrofolate Reductase, subunit A"/>
    <property type="match status" value="1"/>
</dbReference>
<comment type="caution">
    <text evidence="2">The sequence shown here is derived from an EMBL/GenBank/DDBJ whole genome shotgun (WGS) entry which is preliminary data.</text>
</comment>
<dbReference type="Proteomes" id="UP000241085">
    <property type="component" value="Unassembled WGS sequence"/>
</dbReference>
<keyword evidence="3" id="KW-1185">Reference proteome</keyword>
<dbReference type="GO" id="GO:0008703">
    <property type="term" value="F:5-amino-6-(5-phosphoribosylamino)uracil reductase activity"/>
    <property type="evidence" value="ECO:0007669"/>
    <property type="project" value="InterPro"/>
</dbReference>
<evidence type="ECO:0000313" key="2">
    <source>
        <dbReference type="EMBL" id="PTL71459.1"/>
    </source>
</evidence>
<feature type="domain" description="Bacterial bifunctional deaminase-reductase C-terminal" evidence="1">
    <location>
        <begin position="3"/>
        <end position="175"/>
    </location>
</feature>
<organism evidence="2 3">
    <name type="scientific">Rathayibacter caricis DSM 15933</name>
    <dbReference type="NCBI Taxonomy" id="1328867"/>
    <lineage>
        <taxon>Bacteria</taxon>
        <taxon>Bacillati</taxon>
        <taxon>Actinomycetota</taxon>
        <taxon>Actinomycetes</taxon>
        <taxon>Micrococcales</taxon>
        <taxon>Microbacteriaceae</taxon>
        <taxon>Rathayibacter</taxon>
    </lineage>
</organism>
<accession>A0A2T4UPL2</accession>
<proteinExistence type="predicted"/>
<gene>
    <name evidence="2" type="ORF">C1I63_00355</name>
</gene>